<comment type="caution">
    <text evidence="10">The sequence shown here is derived from an EMBL/GenBank/DDBJ whole genome shotgun (WGS) entry which is preliminary data.</text>
</comment>
<keyword evidence="2 7" id="KW-0812">Transmembrane</keyword>
<keyword evidence="5 7" id="KW-1133">Transmembrane helix</keyword>
<organism evidence="10 11">
    <name type="scientific">Paenibacillus arenosi</name>
    <dbReference type="NCBI Taxonomy" id="2774142"/>
    <lineage>
        <taxon>Bacteria</taxon>
        <taxon>Bacillati</taxon>
        <taxon>Bacillota</taxon>
        <taxon>Bacilli</taxon>
        <taxon>Bacillales</taxon>
        <taxon>Paenibacillaceae</taxon>
        <taxon>Paenibacillus</taxon>
    </lineage>
</organism>
<dbReference type="Pfam" id="PF00005">
    <property type="entry name" value="ABC_tran"/>
    <property type="match status" value="1"/>
</dbReference>
<dbReference type="PROSITE" id="PS00211">
    <property type="entry name" value="ABC_TRANSPORTER_1"/>
    <property type="match status" value="1"/>
</dbReference>
<evidence type="ECO:0000259" key="9">
    <source>
        <dbReference type="PROSITE" id="PS50929"/>
    </source>
</evidence>
<comment type="subcellular location">
    <subcellularLocation>
        <location evidence="1">Cell membrane</location>
        <topology evidence="1">Multi-pass membrane protein</topology>
    </subcellularLocation>
</comment>
<dbReference type="PROSITE" id="PS50893">
    <property type="entry name" value="ABC_TRANSPORTER_2"/>
    <property type="match status" value="1"/>
</dbReference>
<evidence type="ECO:0000256" key="3">
    <source>
        <dbReference type="ARBA" id="ARBA00022741"/>
    </source>
</evidence>
<dbReference type="InterPro" id="IPR039421">
    <property type="entry name" value="Type_1_exporter"/>
</dbReference>
<dbReference type="GO" id="GO:0005524">
    <property type="term" value="F:ATP binding"/>
    <property type="evidence" value="ECO:0007669"/>
    <property type="project" value="UniProtKB-KW"/>
</dbReference>
<keyword evidence="6 7" id="KW-0472">Membrane</keyword>
<feature type="transmembrane region" description="Helical" evidence="7">
    <location>
        <begin position="126"/>
        <end position="149"/>
    </location>
</feature>
<keyword evidence="11" id="KW-1185">Reference proteome</keyword>
<feature type="transmembrane region" description="Helical" evidence="7">
    <location>
        <begin position="155"/>
        <end position="174"/>
    </location>
</feature>
<keyword evidence="3" id="KW-0547">Nucleotide-binding</keyword>
<dbReference type="PANTHER" id="PTHR43394">
    <property type="entry name" value="ATP-DEPENDENT PERMEASE MDL1, MITOCHONDRIAL"/>
    <property type="match status" value="1"/>
</dbReference>
<accession>A0ABR9AWN7</accession>
<dbReference type="Gene3D" id="3.40.50.300">
    <property type="entry name" value="P-loop containing nucleotide triphosphate hydrolases"/>
    <property type="match status" value="1"/>
</dbReference>
<evidence type="ECO:0000259" key="8">
    <source>
        <dbReference type="PROSITE" id="PS50893"/>
    </source>
</evidence>
<dbReference type="PANTHER" id="PTHR43394:SF1">
    <property type="entry name" value="ATP-BINDING CASSETTE SUB-FAMILY B MEMBER 10, MITOCHONDRIAL"/>
    <property type="match status" value="1"/>
</dbReference>
<evidence type="ECO:0000256" key="1">
    <source>
        <dbReference type="ARBA" id="ARBA00004651"/>
    </source>
</evidence>
<dbReference type="SMART" id="SM00382">
    <property type="entry name" value="AAA"/>
    <property type="match status" value="1"/>
</dbReference>
<evidence type="ECO:0000313" key="10">
    <source>
        <dbReference type="EMBL" id="MBD8498064.1"/>
    </source>
</evidence>
<evidence type="ECO:0000256" key="4">
    <source>
        <dbReference type="ARBA" id="ARBA00022840"/>
    </source>
</evidence>
<name>A0ABR9AWN7_9BACL</name>
<feature type="domain" description="ABC transmembrane type-1" evidence="9">
    <location>
        <begin position="16"/>
        <end position="298"/>
    </location>
</feature>
<evidence type="ECO:0000256" key="6">
    <source>
        <dbReference type="ARBA" id="ARBA00023136"/>
    </source>
</evidence>
<dbReference type="Gene3D" id="1.20.1560.10">
    <property type="entry name" value="ABC transporter type 1, transmembrane domain"/>
    <property type="match status" value="1"/>
</dbReference>
<dbReference type="InterPro" id="IPR003439">
    <property type="entry name" value="ABC_transporter-like_ATP-bd"/>
</dbReference>
<dbReference type="InterPro" id="IPR036640">
    <property type="entry name" value="ABC1_TM_sf"/>
</dbReference>
<evidence type="ECO:0000256" key="2">
    <source>
        <dbReference type="ARBA" id="ARBA00022692"/>
    </source>
</evidence>
<dbReference type="CDD" id="cd18548">
    <property type="entry name" value="ABC_6TM_Tm287_like"/>
    <property type="match status" value="1"/>
</dbReference>
<evidence type="ECO:0000313" key="11">
    <source>
        <dbReference type="Proteomes" id="UP000634529"/>
    </source>
</evidence>
<dbReference type="EMBL" id="JACYTN010000003">
    <property type="protein sequence ID" value="MBD8498064.1"/>
    <property type="molecule type" value="Genomic_DNA"/>
</dbReference>
<gene>
    <name evidence="10" type="ORF">IFO66_07055</name>
</gene>
<protein>
    <submittedName>
        <fullName evidence="10">ABC transporter ATP-binding protein</fullName>
    </submittedName>
</protein>
<dbReference type="Proteomes" id="UP000634529">
    <property type="component" value="Unassembled WGS sequence"/>
</dbReference>
<sequence length="576" mass="63250">MMKLIRFLKAYRLPTAIVLALVFIQTLSELYLPTLMADIVDTGIVTGDVNYIWKMGGWMLLIAGGGMLCAIGASYWSSKVAVGFGKDLRAQVFRHVENFSLQEFDKVGTSSLITRTTNDINQVQQVLVMILRVMVMAPIMCIGGLIMAVSKDGPLTMVLAVGLPVLALVIFFIARKGIPLFKAMQVKLDKLNLVVREGLTGIRVVRAFNRVEHEQKRFEEASRDLTDTGIKVNRIMALLMPVMMLVMNLTTIAIIAFGSIRIESGSMQVGDLMAFIQYAMQIMFSLVMLSLVFVLIPRASASAARINEVLDMKPELKDAEQPKTVSASQKGYLEFEQVTFRYPGAEEAALSNISFTARPGEITAIIGGTGSGKSTMLNLIPRFYDVSEGFIRLGGVDVRELEQGELRRKIGIVPQKAVLFSGTVAENIRYGKDDASDEELRHAAAVAQAADFIEAMSDGYDTMVSQGGTNLSGGQKQRLSIARALVRRPNVYLFDDSFSALDFKTDAMLRAALKQETKEATLIIIAQRVSTVMDADQIIVLNDGEIASIGTHQELLKSSEVYKEIVASQLTEEEIA</sequence>
<feature type="transmembrane region" description="Helical" evidence="7">
    <location>
        <begin position="272"/>
        <end position="296"/>
    </location>
</feature>
<dbReference type="SUPFAM" id="SSF52540">
    <property type="entry name" value="P-loop containing nucleoside triphosphate hydrolases"/>
    <property type="match status" value="1"/>
</dbReference>
<dbReference type="InterPro" id="IPR027417">
    <property type="entry name" value="P-loop_NTPase"/>
</dbReference>
<dbReference type="PROSITE" id="PS50929">
    <property type="entry name" value="ABC_TM1F"/>
    <property type="match status" value="1"/>
</dbReference>
<reference evidence="10 11" key="1">
    <citation type="submission" date="2020-09" db="EMBL/GenBank/DDBJ databases">
        <title>Paenibacillus sp. CAU 1523 isolated from sand of Haeundae Beach.</title>
        <authorList>
            <person name="Kim W."/>
        </authorList>
    </citation>
    <scope>NUCLEOTIDE SEQUENCE [LARGE SCALE GENOMIC DNA]</scope>
    <source>
        <strain evidence="10 11">CAU 1523</strain>
    </source>
</reference>
<keyword evidence="4 10" id="KW-0067">ATP-binding</keyword>
<dbReference type="SUPFAM" id="SSF90123">
    <property type="entry name" value="ABC transporter transmembrane region"/>
    <property type="match status" value="1"/>
</dbReference>
<evidence type="ECO:0000256" key="5">
    <source>
        <dbReference type="ARBA" id="ARBA00022989"/>
    </source>
</evidence>
<feature type="domain" description="ABC transporter" evidence="8">
    <location>
        <begin position="333"/>
        <end position="568"/>
    </location>
</feature>
<dbReference type="InterPro" id="IPR003593">
    <property type="entry name" value="AAA+_ATPase"/>
</dbReference>
<dbReference type="Pfam" id="PF00664">
    <property type="entry name" value="ABC_membrane"/>
    <property type="match status" value="1"/>
</dbReference>
<feature type="transmembrane region" description="Helical" evidence="7">
    <location>
        <begin position="238"/>
        <end position="260"/>
    </location>
</feature>
<dbReference type="InterPro" id="IPR017871">
    <property type="entry name" value="ABC_transporter-like_CS"/>
</dbReference>
<feature type="transmembrane region" description="Helical" evidence="7">
    <location>
        <begin position="52"/>
        <end position="76"/>
    </location>
</feature>
<dbReference type="RefSeq" id="WP_192024457.1">
    <property type="nucleotide sequence ID" value="NZ_JACYTN010000003.1"/>
</dbReference>
<proteinExistence type="predicted"/>
<dbReference type="InterPro" id="IPR011527">
    <property type="entry name" value="ABC1_TM_dom"/>
</dbReference>
<evidence type="ECO:0000256" key="7">
    <source>
        <dbReference type="SAM" id="Phobius"/>
    </source>
</evidence>